<dbReference type="EMBL" id="GL377309">
    <property type="protein sequence ID" value="EFI94973.1"/>
    <property type="molecule type" value="Genomic_DNA"/>
</dbReference>
<dbReference type="AlphaFoldDB" id="D8QCR0"/>
<dbReference type="InterPro" id="IPR052471">
    <property type="entry name" value="PBI_I9"/>
</dbReference>
<evidence type="ECO:0008006" key="4">
    <source>
        <dbReference type="Google" id="ProtNLM"/>
    </source>
</evidence>
<dbReference type="RefSeq" id="XP_003029876.1">
    <property type="nucleotide sequence ID" value="XM_003029830.1"/>
</dbReference>
<dbReference type="VEuPathDB" id="FungiDB:SCHCODRAFT_01100852"/>
<comment type="similarity">
    <text evidence="1">Belongs to the protease inhibitor I9 family.</text>
</comment>
<sequence length="127" mass="13638">MAPIRHMMDMPGGHMMSEAEMTEMMGSSSGHTSAYLPLYLATTAAGATLLTRRAECIVMFKDGTTPAEIKQHASEIEAQGGVVTEIYDYMLKGFSAVIPEAMITQLQSLTGSGGIIDYIERDSVVSV</sequence>
<reference evidence="2 3" key="1">
    <citation type="journal article" date="2010" name="Nat. Biotechnol.">
        <title>Genome sequence of the model mushroom Schizophyllum commune.</title>
        <authorList>
            <person name="Ohm R.A."/>
            <person name="de Jong J.F."/>
            <person name="Lugones L.G."/>
            <person name="Aerts A."/>
            <person name="Kothe E."/>
            <person name="Stajich J.E."/>
            <person name="de Vries R.P."/>
            <person name="Record E."/>
            <person name="Levasseur A."/>
            <person name="Baker S.E."/>
            <person name="Bartholomew K.A."/>
            <person name="Coutinho P.M."/>
            <person name="Erdmann S."/>
            <person name="Fowler T.J."/>
            <person name="Gathman A.C."/>
            <person name="Lombard V."/>
            <person name="Henrissat B."/>
            <person name="Knabe N."/>
            <person name="Kuees U."/>
            <person name="Lilly W.W."/>
            <person name="Lindquist E."/>
            <person name="Lucas S."/>
            <person name="Magnuson J.K."/>
            <person name="Piumi F."/>
            <person name="Raudaskoski M."/>
            <person name="Salamov A."/>
            <person name="Schmutz J."/>
            <person name="Schwarze F.W.M.R."/>
            <person name="vanKuyk P.A."/>
            <person name="Horton J.S."/>
            <person name="Grigoriev I.V."/>
            <person name="Woesten H.A.B."/>
        </authorList>
    </citation>
    <scope>NUCLEOTIDE SEQUENCE [LARGE SCALE GENOMIC DNA]</scope>
    <source>
        <strain evidence="3">H4-8 / FGSC 9210</strain>
    </source>
</reference>
<dbReference type="Proteomes" id="UP000007431">
    <property type="component" value="Unassembled WGS sequence"/>
</dbReference>
<name>D8QCR0_SCHCM</name>
<organism evidence="3">
    <name type="scientific">Schizophyllum commune (strain H4-8 / FGSC 9210)</name>
    <name type="common">Split gill fungus</name>
    <dbReference type="NCBI Taxonomy" id="578458"/>
    <lineage>
        <taxon>Eukaryota</taxon>
        <taxon>Fungi</taxon>
        <taxon>Dikarya</taxon>
        <taxon>Basidiomycota</taxon>
        <taxon>Agaricomycotina</taxon>
        <taxon>Agaricomycetes</taxon>
        <taxon>Agaricomycetidae</taxon>
        <taxon>Agaricales</taxon>
        <taxon>Schizophyllaceae</taxon>
        <taxon>Schizophyllum</taxon>
    </lineage>
</organism>
<dbReference type="InParanoid" id="D8QCR0"/>
<proteinExistence type="inferred from homology"/>
<dbReference type="HOGENOM" id="CLU_1971783_0_0_1"/>
<accession>D8QCR0</accession>
<dbReference type="KEGG" id="scm:SCHCO_01100852"/>
<evidence type="ECO:0000313" key="3">
    <source>
        <dbReference type="Proteomes" id="UP000007431"/>
    </source>
</evidence>
<dbReference type="InterPro" id="IPR037045">
    <property type="entry name" value="S8pro/Inhibitor_I9_sf"/>
</dbReference>
<evidence type="ECO:0000313" key="2">
    <source>
        <dbReference type="EMBL" id="EFI94973.1"/>
    </source>
</evidence>
<protein>
    <recommendedName>
        <fullName evidence="4">Inhibitor I9 domain-containing protein</fullName>
    </recommendedName>
</protein>
<feature type="non-terminal residue" evidence="2">
    <location>
        <position position="127"/>
    </location>
</feature>
<dbReference type="GeneID" id="9594227"/>
<dbReference type="PANTHER" id="PTHR28288">
    <property type="entry name" value="PROTEASE B INHIBITOR 2"/>
    <property type="match status" value="1"/>
</dbReference>
<dbReference type="GO" id="GO:0042144">
    <property type="term" value="P:vacuole fusion, non-autophagic"/>
    <property type="evidence" value="ECO:0007669"/>
    <property type="project" value="TreeGrafter"/>
</dbReference>
<keyword evidence="3" id="KW-1185">Reference proteome</keyword>
<dbReference type="SUPFAM" id="SSF54897">
    <property type="entry name" value="Protease propeptides/inhibitors"/>
    <property type="match status" value="1"/>
</dbReference>
<evidence type="ECO:0000256" key="1">
    <source>
        <dbReference type="ARBA" id="ARBA00038069"/>
    </source>
</evidence>
<dbReference type="PANTHER" id="PTHR28288:SF2">
    <property type="entry name" value="PROTEASE B INHIBITOR 2"/>
    <property type="match status" value="1"/>
</dbReference>
<dbReference type="Gene3D" id="3.30.70.80">
    <property type="entry name" value="Peptidase S8 propeptide/proteinase inhibitor I9"/>
    <property type="match status" value="1"/>
</dbReference>
<dbReference type="OrthoDB" id="5518345at2759"/>
<dbReference type="GO" id="GO:0004866">
    <property type="term" value="F:endopeptidase inhibitor activity"/>
    <property type="evidence" value="ECO:0007669"/>
    <property type="project" value="TreeGrafter"/>
</dbReference>
<gene>
    <name evidence="2" type="ORF">SCHCODRAFT_111652</name>
</gene>